<dbReference type="Proteomes" id="UP000321393">
    <property type="component" value="Unassembled WGS sequence"/>
</dbReference>
<sequence>MRVSLNSLVALICEQLELDQLVELPVLLDFGKSNVQTVVPIKKDNNVAWYLAFAKDATSRHPLVAHVSVNGLGMSSSSSSVWENVDMSLNIGICTALEMDGSGHFKFCFMAFGASIEGWKYCRPIIYVDRTFLKYFENDVSWTWFFEKIRGSFSERANLVIVSDRHLSILKEVLRVFPDVEYYVCTKHLLSNLELHFKDSLLDKYFFTCGYNALFN</sequence>
<dbReference type="PANTHER" id="PTHR31973">
    <property type="entry name" value="POLYPROTEIN, PUTATIVE-RELATED"/>
    <property type="match status" value="1"/>
</dbReference>
<gene>
    <name evidence="2" type="ORF">E6C27_scaffold74G003280</name>
</gene>
<dbReference type="Pfam" id="PF10551">
    <property type="entry name" value="MULE"/>
    <property type="match status" value="1"/>
</dbReference>
<dbReference type="AlphaFoldDB" id="A0A5A7TUF6"/>
<evidence type="ECO:0000313" key="2">
    <source>
        <dbReference type="EMBL" id="KAA0045015.1"/>
    </source>
</evidence>
<dbReference type="EMBL" id="SSTE01014791">
    <property type="protein sequence ID" value="KAA0045015.1"/>
    <property type="molecule type" value="Genomic_DNA"/>
</dbReference>
<feature type="domain" description="MULE transposase" evidence="1">
    <location>
        <begin position="137"/>
        <end position="192"/>
    </location>
</feature>
<reference evidence="2 3" key="1">
    <citation type="submission" date="2019-08" db="EMBL/GenBank/DDBJ databases">
        <title>Draft genome sequences of two oriental melons (Cucumis melo L. var makuwa).</title>
        <authorList>
            <person name="Kwon S.-Y."/>
        </authorList>
    </citation>
    <scope>NUCLEOTIDE SEQUENCE [LARGE SCALE GENOMIC DNA]</scope>
    <source>
        <strain evidence="3">cv. SW 3</strain>
        <tissue evidence="2">Leaf</tissue>
    </source>
</reference>
<proteinExistence type="predicted"/>
<accession>A0A5A7TUF6</accession>
<dbReference type="OrthoDB" id="683469at2759"/>
<evidence type="ECO:0000259" key="1">
    <source>
        <dbReference type="Pfam" id="PF10551"/>
    </source>
</evidence>
<name>A0A5A7TUF6_CUCMM</name>
<organism evidence="2 3">
    <name type="scientific">Cucumis melo var. makuwa</name>
    <name type="common">Oriental melon</name>
    <dbReference type="NCBI Taxonomy" id="1194695"/>
    <lineage>
        <taxon>Eukaryota</taxon>
        <taxon>Viridiplantae</taxon>
        <taxon>Streptophyta</taxon>
        <taxon>Embryophyta</taxon>
        <taxon>Tracheophyta</taxon>
        <taxon>Spermatophyta</taxon>
        <taxon>Magnoliopsida</taxon>
        <taxon>eudicotyledons</taxon>
        <taxon>Gunneridae</taxon>
        <taxon>Pentapetalae</taxon>
        <taxon>rosids</taxon>
        <taxon>fabids</taxon>
        <taxon>Cucurbitales</taxon>
        <taxon>Cucurbitaceae</taxon>
        <taxon>Benincaseae</taxon>
        <taxon>Cucumis</taxon>
    </lineage>
</organism>
<comment type="caution">
    <text evidence="2">The sequence shown here is derived from an EMBL/GenBank/DDBJ whole genome shotgun (WGS) entry which is preliminary data.</text>
</comment>
<dbReference type="PANTHER" id="PTHR31973:SF113">
    <property type="entry name" value="PROTEIN FAR1-RELATED SEQUENCE 5-LIKE"/>
    <property type="match status" value="1"/>
</dbReference>
<evidence type="ECO:0000313" key="3">
    <source>
        <dbReference type="Proteomes" id="UP000321393"/>
    </source>
</evidence>
<protein>
    <submittedName>
        <fullName evidence="2">Protein FAR1-RELATED SEQUENCE 3-like</fullName>
    </submittedName>
</protein>
<dbReference type="InterPro" id="IPR018289">
    <property type="entry name" value="MULE_transposase_dom"/>
</dbReference>